<evidence type="ECO:0000256" key="1">
    <source>
        <dbReference type="SAM" id="MobiDB-lite"/>
    </source>
</evidence>
<feature type="compositionally biased region" description="Basic and acidic residues" evidence="1">
    <location>
        <begin position="11"/>
        <end position="20"/>
    </location>
</feature>
<gene>
    <name evidence="2" type="ORF">BDY21DRAFT_411967</name>
</gene>
<protein>
    <submittedName>
        <fullName evidence="2">Uncharacterized protein</fullName>
    </submittedName>
</protein>
<feature type="compositionally biased region" description="Polar residues" evidence="1">
    <location>
        <begin position="25"/>
        <end position="34"/>
    </location>
</feature>
<keyword evidence="3" id="KW-1185">Reference proteome</keyword>
<accession>A0A6A6P3B1</accession>
<evidence type="ECO:0000313" key="3">
    <source>
        <dbReference type="Proteomes" id="UP000799766"/>
    </source>
</evidence>
<reference evidence="2" key="1">
    <citation type="journal article" date="2020" name="Stud. Mycol.">
        <title>101 Dothideomycetes genomes: a test case for predicting lifestyles and emergence of pathogens.</title>
        <authorList>
            <person name="Haridas S."/>
            <person name="Albert R."/>
            <person name="Binder M."/>
            <person name="Bloem J."/>
            <person name="Labutti K."/>
            <person name="Salamov A."/>
            <person name="Andreopoulos B."/>
            <person name="Baker S."/>
            <person name="Barry K."/>
            <person name="Bills G."/>
            <person name="Bluhm B."/>
            <person name="Cannon C."/>
            <person name="Castanera R."/>
            <person name="Culley D."/>
            <person name="Daum C."/>
            <person name="Ezra D."/>
            <person name="Gonzalez J."/>
            <person name="Henrissat B."/>
            <person name="Kuo A."/>
            <person name="Liang C."/>
            <person name="Lipzen A."/>
            <person name="Lutzoni F."/>
            <person name="Magnuson J."/>
            <person name="Mondo S."/>
            <person name="Nolan M."/>
            <person name="Ohm R."/>
            <person name="Pangilinan J."/>
            <person name="Park H.-J."/>
            <person name="Ramirez L."/>
            <person name="Alfaro M."/>
            <person name="Sun H."/>
            <person name="Tritt A."/>
            <person name="Yoshinaga Y."/>
            <person name="Zwiers L.-H."/>
            <person name="Turgeon B."/>
            <person name="Goodwin S."/>
            <person name="Spatafora J."/>
            <person name="Crous P."/>
            <person name="Grigoriev I."/>
        </authorList>
    </citation>
    <scope>NUCLEOTIDE SEQUENCE</scope>
    <source>
        <strain evidence="2">ATCC 16933</strain>
    </source>
</reference>
<dbReference type="EMBL" id="MU001678">
    <property type="protein sequence ID" value="KAF2458379.1"/>
    <property type="molecule type" value="Genomic_DNA"/>
</dbReference>
<evidence type="ECO:0000313" key="2">
    <source>
        <dbReference type="EMBL" id="KAF2458379.1"/>
    </source>
</evidence>
<organism evidence="2 3">
    <name type="scientific">Lineolata rhizophorae</name>
    <dbReference type="NCBI Taxonomy" id="578093"/>
    <lineage>
        <taxon>Eukaryota</taxon>
        <taxon>Fungi</taxon>
        <taxon>Dikarya</taxon>
        <taxon>Ascomycota</taxon>
        <taxon>Pezizomycotina</taxon>
        <taxon>Dothideomycetes</taxon>
        <taxon>Dothideomycetes incertae sedis</taxon>
        <taxon>Lineolatales</taxon>
        <taxon>Lineolataceae</taxon>
        <taxon>Lineolata</taxon>
    </lineage>
</organism>
<name>A0A6A6P3B1_9PEZI</name>
<feature type="region of interest" description="Disordered" evidence="1">
    <location>
        <begin position="1"/>
        <end position="34"/>
    </location>
</feature>
<proteinExistence type="predicted"/>
<dbReference type="AlphaFoldDB" id="A0A6A6P3B1"/>
<dbReference type="Proteomes" id="UP000799766">
    <property type="component" value="Unassembled WGS sequence"/>
</dbReference>
<sequence length="197" mass="21224">MSTIATPQLRESFRSREARARGVNNWGSESSSTIASGQSCPIQCFALSQCALRRGELKAINTFGVAANEAPARLNASGSTKSRRYEPESRSVYRRIPSCSERFPSRKIEPRGPSVRHRLGLDGGAIAGRLAEQRASRLWNVRERAPLAGKGVVIGAPFAHLPLAGAARSLPKGYCQQCSNVHDARGPTGSLRMPPVS</sequence>